<organism evidence="2 3">
    <name type="scientific">Chitinivorax tropicus</name>
    <dbReference type="NCBI Taxonomy" id="714531"/>
    <lineage>
        <taxon>Bacteria</taxon>
        <taxon>Pseudomonadati</taxon>
        <taxon>Pseudomonadota</taxon>
        <taxon>Betaproteobacteria</taxon>
        <taxon>Chitinivorax</taxon>
    </lineage>
</organism>
<keyword evidence="3" id="KW-1185">Reference proteome</keyword>
<comment type="caution">
    <text evidence="2">The sequence shown here is derived from an EMBL/GenBank/DDBJ whole genome shotgun (WGS) entry which is preliminary data.</text>
</comment>
<gene>
    <name evidence="2" type="ORF">HNQ59_001264</name>
</gene>
<accession>A0A840MLG9</accession>
<sequence length="173" mass="19321">MTSENKQEEGAQINRILQGLGVNDTGNVKVEVKDISKTNLIQKGFGVTEEAPPITKIGYRLSTFVLSMVIGAGLLLIFMIGVQELWIFPSQKQQLWNTITRLENGPLLTTCDPRCEKLIETTKLAIEALSKQHQEARQFYLQLLQIILLNMLLPLVTALFGYIFGSKQAESKG</sequence>
<keyword evidence="1" id="KW-1133">Transmembrane helix</keyword>
<dbReference type="RefSeq" id="WP_184036570.1">
    <property type="nucleotide sequence ID" value="NZ_JACHHY010000006.1"/>
</dbReference>
<evidence type="ECO:0000313" key="3">
    <source>
        <dbReference type="Proteomes" id="UP000575898"/>
    </source>
</evidence>
<dbReference type="EMBL" id="JACHHY010000006">
    <property type="protein sequence ID" value="MBB5017979.1"/>
    <property type="molecule type" value="Genomic_DNA"/>
</dbReference>
<reference evidence="2 3" key="1">
    <citation type="submission" date="2020-08" db="EMBL/GenBank/DDBJ databases">
        <title>Genomic Encyclopedia of Type Strains, Phase IV (KMG-IV): sequencing the most valuable type-strain genomes for metagenomic binning, comparative biology and taxonomic classification.</title>
        <authorList>
            <person name="Goeker M."/>
        </authorList>
    </citation>
    <scope>NUCLEOTIDE SEQUENCE [LARGE SCALE GENOMIC DNA]</scope>
    <source>
        <strain evidence="2 3">DSM 27165</strain>
    </source>
</reference>
<proteinExistence type="predicted"/>
<feature type="transmembrane region" description="Helical" evidence="1">
    <location>
        <begin position="139"/>
        <end position="164"/>
    </location>
</feature>
<evidence type="ECO:0000313" key="2">
    <source>
        <dbReference type="EMBL" id="MBB5017979.1"/>
    </source>
</evidence>
<evidence type="ECO:0000256" key="1">
    <source>
        <dbReference type="SAM" id="Phobius"/>
    </source>
</evidence>
<keyword evidence="1" id="KW-0472">Membrane</keyword>
<evidence type="ECO:0008006" key="4">
    <source>
        <dbReference type="Google" id="ProtNLM"/>
    </source>
</evidence>
<protein>
    <recommendedName>
        <fullName evidence="4">Transmembrane protein</fullName>
    </recommendedName>
</protein>
<name>A0A840MLG9_9PROT</name>
<dbReference type="Proteomes" id="UP000575898">
    <property type="component" value="Unassembled WGS sequence"/>
</dbReference>
<dbReference type="AlphaFoldDB" id="A0A840MLG9"/>
<keyword evidence="1" id="KW-0812">Transmembrane</keyword>
<feature type="transmembrane region" description="Helical" evidence="1">
    <location>
        <begin position="64"/>
        <end position="88"/>
    </location>
</feature>